<dbReference type="NCBIfam" id="TIGR00277">
    <property type="entry name" value="HDIG"/>
    <property type="match status" value="1"/>
</dbReference>
<dbReference type="Gene3D" id="1.10.3210.50">
    <property type="match status" value="1"/>
</dbReference>
<dbReference type="Proteomes" id="UP000183994">
    <property type="component" value="Unassembled WGS sequence"/>
</dbReference>
<sequence>MNFSKKIGIVDPPEYISMEKDKNQGEPLAGQVEAAARALFAQARTSHDWDHTQRVIALARRIGEAEGADQEVVVMAACLHDIGRARQDASNGSICHAQKGAEMAAPLLQELGLPANKAENVLHCIRAHRFRIGEAPETLEAKVLFDADKLDSIGAIGVARAFAFAGEVGARLHSPGKDPFKSKPYTEDDTGFREFEVKLKKVKDRMQTREGKRIAGRRHAFMTAFFARFLAEYEGLK</sequence>
<name>A0A1M6U463_9BACT</name>
<dbReference type="SMART" id="SM00471">
    <property type="entry name" value="HDc"/>
    <property type="match status" value="1"/>
</dbReference>
<protein>
    <recommendedName>
        <fullName evidence="1">HD domain-containing protein</fullName>
    </recommendedName>
</protein>
<dbReference type="CDD" id="cd00077">
    <property type="entry name" value="HDc"/>
    <property type="match status" value="1"/>
</dbReference>
<keyword evidence="3" id="KW-1185">Reference proteome</keyword>
<evidence type="ECO:0000259" key="1">
    <source>
        <dbReference type="PROSITE" id="PS51831"/>
    </source>
</evidence>
<dbReference type="Pfam" id="PF01966">
    <property type="entry name" value="HD"/>
    <property type="match status" value="1"/>
</dbReference>
<dbReference type="InterPro" id="IPR006674">
    <property type="entry name" value="HD_domain"/>
</dbReference>
<dbReference type="SUPFAM" id="SSF109604">
    <property type="entry name" value="HD-domain/PDEase-like"/>
    <property type="match status" value="1"/>
</dbReference>
<dbReference type="RefSeq" id="WP_083611162.1">
    <property type="nucleotide sequence ID" value="NZ_FQZU01000029.1"/>
</dbReference>
<evidence type="ECO:0000313" key="2">
    <source>
        <dbReference type="EMBL" id="SHK63953.1"/>
    </source>
</evidence>
<dbReference type="EMBL" id="FQZU01000029">
    <property type="protein sequence ID" value="SHK63953.1"/>
    <property type="molecule type" value="Genomic_DNA"/>
</dbReference>
<dbReference type="PROSITE" id="PS51831">
    <property type="entry name" value="HD"/>
    <property type="match status" value="1"/>
</dbReference>
<dbReference type="PANTHER" id="PTHR33594:SF1">
    <property type="entry name" value="HD_PDEASE DOMAIN-CONTAINING PROTEIN"/>
    <property type="match status" value="1"/>
</dbReference>
<accession>A0A1M6U463</accession>
<dbReference type="InterPro" id="IPR003607">
    <property type="entry name" value="HD/PDEase_dom"/>
</dbReference>
<dbReference type="AlphaFoldDB" id="A0A1M6U463"/>
<organism evidence="2 3">
    <name type="scientific">Desulfatibacillum alkenivorans DSM 16219</name>
    <dbReference type="NCBI Taxonomy" id="1121393"/>
    <lineage>
        <taxon>Bacteria</taxon>
        <taxon>Pseudomonadati</taxon>
        <taxon>Thermodesulfobacteriota</taxon>
        <taxon>Desulfobacteria</taxon>
        <taxon>Desulfobacterales</taxon>
        <taxon>Desulfatibacillaceae</taxon>
        <taxon>Desulfatibacillum</taxon>
    </lineage>
</organism>
<dbReference type="InterPro" id="IPR006675">
    <property type="entry name" value="HDIG_dom"/>
</dbReference>
<proteinExistence type="predicted"/>
<dbReference type="STRING" id="1121393.SAMN02745216_03810"/>
<feature type="domain" description="HD" evidence="1">
    <location>
        <begin position="48"/>
        <end position="153"/>
    </location>
</feature>
<evidence type="ECO:0000313" key="3">
    <source>
        <dbReference type="Proteomes" id="UP000183994"/>
    </source>
</evidence>
<reference evidence="3" key="1">
    <citation type="submission" date="2016-11" db="EMBL/GenBank/DDBJ databases">
        <authorList>
            <person name="Varghese N."/>
            <person name="Submissions S."/>
        </authorList>
    </citation>
    <scope>NUCLEOTIDE SEQUENCE [LARGE SCALE GENOMIC DNA]</scope>
    <source>
        <strain evidence="3">DSM 16219</strain>
    </source>
</reference>
<dbReference type="OrthoDB" id="9797344at2"/>
<gene>
    <name evidence="2" type="ORF">SAMN02745216_03810</name>
</gene>
<dbReference type="PANTHER" id="PTHR33594">
    <property type="entry name" value="SUPERFAMILY HYDROLASE, PUTATIVE (AFU_ORTHOLOGUE AFUA_1G03035)-RELATED"/>
    <property type="match status" value="1"/>
</dbReference>